<dbReference type="Proteomes" id="UP000752171">
    <property type="component" value="Unassembled WGS sequence"/>
</dbReference>
<gene>
    <name evidence="2" type="ORF">AMEX_G8520</name>
</gene>
<dbReference type="Gene3D" id="2.60.40.10">
    <property type="entry name" value="Immunoglobulins"/>
    <property type="match status" value="1"/>
</dbReference>
<dbReference type="EMBL" id="JAICCE010000006">
    <property type="protein sequence ID" value="KAG9276228.1"/>
    <property type="molecule type" value="Genomic_DNA"/>
</dbReference>
<protein>
    <submittedName>
        <fullName evidence="2">Uncharacterized protein</fullName>
    </submittedName>
</protein>
<evidence type="ECO:0000313" key="3">
    <source>
        <dbReference type="Proteomes" id="UP000752171"/>
    </source>
</evidence>
<keyword evidence="1" id="KW-0812">Transmembrane</keyword>
<feature type="non-terminal residue" evidence="2">
    <location>
        <position position="189"/>
    </location>
</feature>
<feature type="transmembrane region" description="Helical" evidence="1">
    <location>
        <begin position="130"/>
        <end position="155"/>
    </location>
</feature>
<reference evidence="2 3" key="1">
    <citation type="submission" date="2021-07" db="EMBL/GenBank/DDBJ databases">
        <authorList>
            <person name="Imarazene B."/>
            <person name="Zahm M."/>
            <person name="Klopp C."/>
            <person name="Cabau C."/>
            <person name="Beille S."/>
            <person name="Jouanno E."/>
            <person name="Castinel A."/>
            <person name="Lluch J."/>
            <person name="Gil L."/>
            <person name="Kuchtly C."/>
            <person name="Lopez Roques C."/>
            <person name="Donnadieu C."/>
            <person name="Parrinello H."/>
            <person name="Journot L."/>
            <person name="Du K."/>
            <person name="Schartl M."/>
            <person name="Retaux S."/>
            <person name="Guiguen Y."/>
        </authorList>
    </citation>
    <scope>NUCLEOTIDE SEQUENCE [LARGE SCALE GENOMIC DNA]</scope>
    <source>
        <strain evidence="2">Pach_M1</strain>
        <tissue evidence="2">Testis</tissue>
    </source>
</reference>
<evidence type="ECO:0000313" key="2">
    <source>
        <dbReference type="EMBL" id="KAG9276228.1"/>
    </source>
</evidence>
<name>A0A8T2LVD2_ASTMX</name>
<sequence length="189" mass="21845">CCSSSAGLITVGPQCRSDQTCVFYEALEHPMHLQLPSESELTLKKIDERVSQVILKCKKQKILIHLNYPRWQFVSEHRTMIITRAEKNDSGRYRLETFDSEGTNKGVYDFHLTIEGRLFPVFSYACCSGLMVFVSVWLFEVIILVSLLVGAFYIYTRIYRKQRAAESKSCVFIIDYINCRSDQSECDQL</sequence>
<dbReference type="InterPro" id="IPR013783">
    <property type="entry name" value="Ig-like_fold"/>
</dbReference>
<organism evidence="2 3">
    <name type="scientific">Astyanax mexicanus</name>
    <name type="common">Blind cave fish</name>
    <name type="synonym">Astyanax fasciatus mexicanus</name>
    <dbReference type="NCBI Taxonomy" id="7994"/>
    <lineage>
        <taxon>Eukaryota</taxon>
        <taxon>Metazoa</taxon>
        <taxon>Chordata</taxon>
        <taxon>Craniata</taxon>
        <taxon>Vertebrata</taxon>
        <taxon>Euteleostomi</taxon>
        <taxon>Actinopterygii</taxon>
        <taxon>Neopterygii</taxon>
        <taxon>Teleostei</taxon>
        <taxon>Ostariophysi</taxon>
        <taxon>Characiformes</taxon>
        <taxon>Characoidei</taxon>
        <taxon>Acestrorhamphidae</taxon>
        <taxon>Acestrorhamphinae</taxon>
        <taxon>Astyanax</taxon>
    </lineage>
</organism>
<keyword evidence="1" id="KW-0472">Membrane</keyword>
<keyword evidence="1" id="KW-1133">Transmembrane helix</keyword>
<accession>A0A8T2LVD2</accession>
<dbReference type="AlphaFoldDB" id="A0A8T2LVD2"/>
<evidence type="ECO:0000256" key="1">
    <source>
        <dbReference type="SAM" id="Phobius"/>
    </source>
</evidence>
<proteinExistence type="predicted"/>
<comment type="caution">
    <text evidence="2">The sequence shown here is derived from an EMBL/GenBank/DDBJ whole genome shotgun (WGS) entry which is preliminary data.</text>
</comment>